<dbReference type="Pfam" id="PF01047">
    <property type="entry name" value="MarR"/>
    <property type="match status" value="1"/>
</dbReference>
<evidence type="ECO:0000256" key="2">
    <source>
        <dbReference type="ARBA" id="ARBA00023125"/>
    </source>
</evidence>
<dbReference type="GeneID" id="93642947"/>
<dbReference type="RefSeq" id="WP_016764295.1">
    <property type="nucleotide sequence ID" value="NZ_BCVB01000015.1"/>
</dbReference>
<name>A0A0B6AXP6_PRIM2</name>
<dbReference type="PANTHER" id="PTHR42756">
    <property type="entry name" value="TRANSCRIPTIONAL REGULATOR, MARR"/>
    <property type="match status" value="1"/>
</dbReference>
<dbReference type="HOGENOM" id="CLU_083287_18_6_9"/>
<evidence type="ECO:0000313" key="4">
    <source>
        <dbReference type="EMBL" id="AJI24674.1"/>
    </source>
</evidence>
<dbReference type="GO" id="GO:0003677">
    <property type="term" value="F:DNA binding"/>
    <property type="evidence" value="ECO:0007669"/>
    <property type="project" value="UniProtKB-KW"/>
</dbReference>
<protein>
    <submittedName>
        <fullName evidence="4">Winged helix DNA-binding domain protein</fullName>
    </submittedName>
</protein>
<dbReference type="SMART" id="SM00347">
    <property type="entry name" value="HTH_MARR"/>
    <property type="match status" value="1"/>
</dbReference>
<dbReference type="PANTHER" id="PTHR42756:SF1">
    <property type="entry name" value="TRANSCRIPTIONAL REPRESSOR OF EMRAB OPERON"/>
    <property type="match status" value="1"/>
</dbReference>
<dbReference type="AlphaFoldDB" id="A0A0B6AXP6"/>
<evidence type="ECO:0000256" key="1">
    <source>
        <dbReference type="ARBA" id="ARBA00023015"/>
    </source>
</evidence>
<gene>
    <name evidence="4" type="ORF">BG04_4976</name>
</gene>
<keyword evidence="2 4" id="KW-0238">DNA-binding</keyword>
<evidence type="ECO:0000256" key="3">
    <source>
        <dbReference type="ARBA" id="ARBA00023163"/>
    </source>
</evidence>
<dbReference type="PRINTS" id="PR00598">
    <property type="entry name" value="HTHMARR"/>
</dbReference>
<dbReference type="PROSITE" id="PS50995">
    <property type="entry name" value="HTH_MARR_2"/>
    <property type="match status" value="1"/>
</dbReference>
<keyword evidence="3" id="KW-0804">Transcription</keyword>
<dbReference type="Gene3D" id="1.10.10.10">
    <property type="entry name" value="Winged helix-like DNA-binding domain superfamily/Winged helix DNA-binding domain"/>
    <property type="match status" value="1"/>
</dbReference>
<dbReference type="KEGG" id="bmeg:BG04_4976"/>
<reference evidence="4 5" key="1">
    <citation type="journal article" date="2015" name="Genome Announc.">
        <title>Complete genome sequences for 35 biothreat assay-relevant bacillus species.</title>
        <authorList>
            <person name="Johnson S.L."/>
            <person name="Daligault H.E."/>
            <person name="Davenport K.W."/>
            <person name="Jaissle J."/>
            <person name="Frey K.G."/>
            <person name="Ladner J.T."/>
            <person name="Broomall S.M."/>
            <person name="Bishop-Lilly K.A."/>
            <person name="Bruce D.C."/>
            <person name="Gibbons H.S."/>
            <person name="Coyne S.R."/>
            <person name="Lo C.C."/>
            <person name="Meincke L."/>
            <person name="Munk A.C."/>
            <person name="Koroleva G.I."/>
            <person name="Rosenzweig C.N."/>
            <person name="Palacios G.F."/>
            <person name="Redden C.L."/>
            <person name="Minogue T.D."/>
            <person name="Chain P.S."/>
        </authorList>
    </citation>
    <scope>NUCLEOTIDE SEQUENCE [LARGE SCALE GENOMIC DNA]</scope>
    <source>
        <strain evidence="5">ATCC 14581 / DSM 32 / JCM 2506 / NBRC 15308 / NCIMB 9376 / NCTC 10342 / NRRL B-14308 / VKM B-512</strain>
    </source>
</reference>
<evidence type="ECO:0000313" key="5">
    <source>
        <dbReference type="Proteomes" id="UP000031829"/>
    </source>
</evidence>
<dbReference type="EMBL" id="CP009920">
    <property type="protein sequence ID" value="AJI24674.1"/>
    <property type="molecule type" value="Genomic_DNA"/>
</dbReference>
<dbReference type="GO" id="GO:0003700">
    <property type="term" value="F:DNA-binding transcription factor activity"/>
    <property type="evidence" value="ECO:0007669"/>
    <property type="project" value="InterPro"/>
</dbReference>
<accession>A0A0B6AXP6</accession>
<dbReference type="InterPro" id="IPR000835">
    <property type="entry name" value="HTH_MarR-typ"/>
</dbReference>
<sequence>MESLEEMFGIPTVRTSKRLSRVVAARLRPFGITPEQWTVLKRVSEAEYSTQKQLAERADKDQATLTKILDLLEKQNWIQRVRNPEDRRSFFIQITEDGLRLKTEVTPAVEQVFSELTSQLNEQQVKIYTDTLQKLEYRAEQLLQDAEDLR</sequence>
<keyword evidence="1" id="KW-0805">Transcription regulation</keyword>
<proteinExistence type="predicted"/>
<dbReference type="SUPFAM" id="SSF46785">
    <property type="entry name" value="Winged helix' DNA-binding domain"/>
    <property type="match status" value="1"/>
</dbReference>
<dbReference type="Proteomes" id="UP000031829">
    <property type="component" value="Chromosome"/>
</dbReference>
<dbReference type="InterPro" id="IPR036390">
    <property type="entry name" value="WH_DNA-bd_sf"/>
</dbReference>
<dbReference type="InterPro" id="IPR036388">
    <property type="entry name" value="WH-like_DNA-bd_sf"/>
</dbReference>
<organism evidence="4 5">
    <name type="scientific">Priestia megaterium (strain ATCC 14581 / DSM 32 / CCUG 1817 / JCM 2506 / NBRC 15308 / NCIMB 9376 / NCTC 10342 / NRRL B-14308 / VKM B-512 / Ford 19)</name>
    <name type="common">Bacillus megaterium</name>
    <dbReference type="NCBI Taxonomy" id="1348623"/>
    <lineage>
        <taxon>Bacteria</taxon>
        <taxon>Bacillati</taxon>
        <taxon>Bacillota</taxon>
        <taxon>Bacilli</taxon>
        <taxon>Bacillales</taxon>
        <taxon>Bacillaceae</taxon>
        <taxon>Priestia</taxon>
    </lineage>
</organism>